<organism evidence="1 2">
    <name type="scientific">Georgenia subflava</name>
    <dbReference type="NCBI Taxonomy" id="1622177"/>
    <lineage>
        <taxon>Bacteria</taxon>
        <taxon>Bacillati</taxon>
        <taxon>Actinomycetota</taxon>
        <taxon>Actinomycetes</taxon>
        <taxon>Micrococcales</taxon>
        <taxon>Bogoriellaceae</taxon>
        <taxon>Georgenia</taxon>
    </lineage>
</organism>
<dbReference type="Proteomes" id="UP000437709">
    <property type="component" value="Unassembled WGS sequence"/>
</dbReference>
<protein>
    <submittedName>
        <fullName evidence="1">Uncharacterized protein</fullName>
    </submittedName>
</protein>
<keyword evidence="2" id="KW-1185">Reference proteome</keyword>
<comment type="caution">
    <text evidence="1">The sequence shown here is derived from an EMBL/GenBank/DDBJ whole genome shotgun (WGS) entry which is preliminary data.</text>
</comment>
<dbReference type="EMBL" id="WHPC01000026">
    <property type="protein sequence ID" value="MPV37099.1"/>
    <property type="molecule type" value="Genomic_DNA"/>
</dbReference>
<gene>
    <name evidence="1" type="ORF">GB881_08550</name>
</gene>
<name>A0A6N7EG46_9MICO</name>
<proteinExistence type="predicted"/>
<evidence type="ECO:0000313" key="1">
    <source>
        <dbReference type="EMBL" id="MPV37099.1"/>
    </source>
</evidence>
<evidence type="ECO:0000313" key="2">
    <source>
        <dbReference type="Proteomes" id="UP000437709"/>
    </source>
</evidence>
<dbReference type="OrthoDB" id="3854519at2"/>
<accession>A0A6N7EG46</accession>
<dbReference type="AlphaFoldDB" id="A0A6N7EG46"/>
<sequence>MIGTEKAGEQLLLRPPPRGEAAMAVATAHEVDLDAPQLRGPDLVVATDDVDPDGLLVFCEFSSGSARTQGGFCLHCGACDHEYV</sequence>
<reference evidence="1 2" key="1">
    <citation type="submission" date="2019-10" db="EMBL/GenBank/DDBJ databases">
        <title>Georgenia wutianyii sp. nov. and Georgenia yuyongxinii sp. nov. isolated from plateau pika (Ochotona curzoniae) in the Qinghai-Tibet plateau of China.</title>
        <authorList>
            <person name="Tian Z."/>
        </authorList>
    </citation>
    <scope>NUCLEOTIDE SEQUENCE [LARGE SCALE GENOMIC DNA]</scope>
    <source>
        <strain evidence="1 2">JCM 19765</strain>
    </source>
</reference>
<dbReference type="RefSeq" id="WP_152193979.1">
    <property type="nucleotide sequence ID" value="NZ_WHPC01000026.1"/>
</dbReference>